<organism evidence="1 2">
    <name type="scientific">Aspergillus melleus</name>
    <dbReference type="NCBI Taxonomy" id="138277"/>
    <lineage>
        <taxon>Eukaryota</taxon>
        <taxon>Fungi</taxon>
        <taxon>Dikarya</taxon>
        <taxon>Ascomycota</taxon>
        <taxon>Pezizomycotina</taxon>
        <taxon>Eurotiomycetes</taxon>
        <taxon>Eurotiomycetidae</taxon>
        <taxon>Eurotiales</taxon>
        <taxon>Aspergillaceae</taxon>
        <taxon>Aspergillus</taxon>
        <taxon>Aspergillus subgen. Circumdati</taxon>
    </lineage>
</organism>
<name>A0ACC3AYG0_9EURO</name>
<evidence type="ECO:0000313" key="2">
    <source>
        <dbReference type="Proteomes" id="UP001177260"/>
    </source>
</evidence>
<sequence>MPENWTSLAADEVVTVNGEAIGSEPHGGSVAVHCLAVVPEFQGKGVGRALFNAYIEYIKSGVVRADRIVIIAHDHLIRFYESFEFGNEGPSACAFGGGGWFDMELIV</sequence>
<protein>
    <submittedName>
        <fullName evidence="1">Uncharacterized protein</fullName>
    </submittedName>
</protein>
<comment type="caution">
    <text evidence="1">The sequence shown here is derived from an EMBL/GenBank/DDBJ whole genome shotgun (WGS) entry which is preliminary data.</text>
</comment>
<evidence type="ECO:0000313" key="1">
    <source>
        <dbReference type="EMBL" id="KAK1142924.1"/>
    </source>
</evidence>
<proteinExistence type="predicted"/>
<keyword evidence="2" id="KW-1185">Reference proteome</keyword>
<dbReference type="Proteomes" id="UP001177260">
    <property type="component" value="Unassembled WGS sequence"/>
</dbReference>
<dbReference type="EMBL" id="JAOPJF010000045">
    <property type="protein sequence ID" value="KAK1142924.1"/>
    <property type="molecule type" value="Genomic_DNA"/>
</dbReference>
<reference evidence="1 2" key="1">
    <citation type="journal article" date="2023" name="ACS Omega">
        <title>Identification of the Neoaspergillic Acid Biosynthesis Gene Cluster by Establishing an In Vitro CRISPR-Ribonucleoprotein Genetic System in Aspergillus melleus.</title>
        <authorList>
            <person name="Yuan B."/>
            <person name="Grau M.F."/>
            <person name="Murata R.M."/>
            <person name="Torok T."/>
            <person name="Venkateswaran K."/>
            <person name="Stajich J.E."/>
            <person name="Wang C.C.C."/>
        </authorList>
    </citation>
    <scope>NUCLEOTIDE SEQUENCE [LARGE SCALE GENOMIC DNA]</scope>
    <source>
        <strain evidence="1 2">IMV 1140</strain>
    </source>
</reference>
<accession>A0ACC3AYG0</accession>
<gene>
    <name evidence="1" type="ORF">N8T08_007165</name>
</gene>